<evidence type="ECO:0000313" key="1">
    <source>
        <dbReference type="EMBL" id="KAH7655281.1"/>
    </source>
</evidence>
<keyword evidence="2" id="KW-1185">Reference proteome</keyword>
<protein>
    <submittedName>
        <fullName evidence="1">HSP40/DnaJ peptide-binding protein</fullName>
    </submittedName>
</protein>
<reference evidence="2" key="1">
    <citation type="journal article" date="2022" name="Nat. Commun.">
        <title>Chromosome evolution and the genetic basis of agronomically important traits in greater yam.</title>
        <authorList>
            <person name="Bredeson J.V."/>
            <person name="Lyons J.B."/>
            <person name="Oniyinde I.O."/>
            <person name="Okereke N.R."/>
            <person name="Kolade O."/>
            <person name="Nnabue I."/>
            <person name="Nwadili C.O."/>
            <person name="Hribova E."/>
            <person name="Parker M."/>
            <person name="Nwogha J."/>
            <person name="Shu S."/>
            <person name="Carlson J."/>
            <person name="Kariba R."/>
            <person name="Muthemba S."/>
            <person name="Knop K."/>
            <person name="Barton G.J."/>
            <person name="Sherwood A.V."/>
            <person name="Lopez-Montes A."/>
            <person name="Asiedu R."/>
            <person name="Jamnadass R."/>
            <person name="Muchugi A."/>
            <person name="Goodstein D."/>
            <person name="Egesi C.N."/>
            <person name="Featherston J."/>
            <person name="Asfaw A."/>
            <person name="Simpson G.G."/>
            <person name="Dolezel J."/>
            <person name="Hendre P.S."/>
            <person name="Van Deynze A."/>
            <person name="Kumar P.L."/>
            <person name="Obidiegwu J.E."/>
            <person name="Bhattacharjee R."/>
            <person name="Rokhsar D.S."/>
        </authorList>
    </citation>
    <scope>NUCLEOTIDE SEQUENCE [LARGE SCALE GENOMIC DNA]</scope>
    <source>
        <strain evidence="2">cv. TDa95/00328</strain>
    </source>
</reference>
<dbReference type="EMBL" id="CM037029">
    <property type="protein sequence ID" value="KAH7655281.1"/>
    <property type="molecule type" value="Genomic_DNA"/>
</dbReference>
<organism evidence="1 2">
    <name type="scientific">Dioscorea alata</name>
    <name type="common">Purple yam</name>
    <dbReference type="NCBI Taxonomy" id="55571"/>
    <lineage>
        <taxon>Eukaryota</taxon>
        <taxon>Viridiplantae</taxon>
        <taxon>Streptophyta</taxon>
        <taxon>Embryophyta</taxon>
        <taxon>Tracheophyta</taxon>
        <taxon>Spermatophyta</taxon>
        <taxon>Magnoliopsida</taxon>
        <taxon>Liliopsida</taxon>
        <taxon>Dioscoreales</taxon>
        <taxon>Dioscoreaceae</taxon>
        <taxon>Dioscorea</taxon>
    </lineage>
</organism>
<evidence type="ECO:0000313" key="2">
    <source>
        <dbReference type="Proteomes" id="UP000827976"/>
    </source>
</evidence>
<sequence>MMSSSSSQHQPLGIQALVDFEKTIQHLDEYLIEIGSKGIAKPKEVRKFRGEGIPLHLSNKKGDFRFKLLAKLHLHCQSHLLK</sequence>
<gene>
    <name evidence="1" type="ORF">IHE45_19G195700</name>
</gene>
<name>A0ACB7U4M4_DIOAL</name>
<comment type="caution">
    <text evidence="1">The sequence shown here is derived from an EMBL/GenBank/DDBJ whole genome shotgun (WGS) entry which is preliminary data.</text>
</comment>
<accession>A0ACB7U4M4</accession>
<proteinExistence type="predicted"/>
<dbReference type="Proteomes" id="UP000827976">
    <property type="component" value="Chromosome 19"/>
</dbReference>